<dbReference type="OMA" id="QFTEAYN"/>
<evidence type="ECO:0000256" key="2">
    <source>
        <dbReference type="SAM" id="Phobius"/>
    </source>
</evidence>
<dbReference type="AlphaFoldDB" id="A0A180B1G5"/>
<keyword evidence="2" id="KW-1133">Transmembrane helix</keyword>
<dbReference type="Proteomes" id="UP000234212">
    <property type="component" value="Unassembled WGS sequence"/>
</dbReference>
<accession>A0A180B1G5</accession>
<dbReference type="EMBL" id="PKJX01000001">
    <property type="protein sequence ID" value="PLA58737.1"/>
    <property type="molecule type" value="Genomic_DNA"/>
</dbReference>
<evidence type="ECO:0000313" key="4">
    <source>
        <dbReference type="EMBL" id="PLA58737.1"/>
    </source>
</evidence>
<protein>
    <submittedName>
        <fullName evidence="3">Uncharacterized protein</fullName>
    </submittedName>
</protein>
<dbReference type="Proteomes" id="UP000307517">
    <property type="component" value="Unassembled WGS sequence"/>
</dbReference>
<keyword evidence="2" id="KW-0472">Membrane</keyword>
<dbReference type="RefSeq" id="WP_005688791.1">
    <property type="nucleotide sequence ID" value="NZ_CABFNJ010000023.1"/>
</dbReference>
<reference evidence="4 6" key="1">
    <citation type="submission" date="2017-12" db="EMBL/GenBank/DDBJ databases">
        <title>Phylogenetic diversity of female urinary microbiome.</title>
        <authorList>
            <person name="Thomas-White K."/>
            <person name="Wolfe A.J."/>
        </authorList>
    </citation>
    <scope>NUCLEOTIDE SEQUENCE [LARGE SCALE GENOMIC DNA]</scope>
    <source>
        <strain evidence="4 6">UMB0004</strain>
    </source>
</reference>
<keyword evidence="2" id="KW-0812">Transmembrane</keyword>
<feature type="compositionally biased region" description="Basic and acidic residues" evidence="1">
    <location>
        <begin position="97"/>
        <end position="107"/>
    </location>
</feature>
<reference evidence="5 7" key="2">
    <citation type="submission" date="2019-04" db="EMBL/GenBank/DDBJ databases">
        <title>Genome Announcement to Ensure Probiotic Safety of Lactobacillus rhamnosus UBLR-58.</title>
        <authorList>
            <person name="Sulthana A."/>
            <person name="Lakshmi S.G."/>
            <person name="Madempudi R.S."/>
        </authorList>
    </citation>
    <scope>NUCLEOTIDE SEQUENCE [LARGE SCALE GENOMIC DNA]</scope>
    <source>
        <strain evidence="5 7">UBLR-58</strain>
    </source>
</reference>
<feature type="region of interest" description="Disordered" evidence="1">
    <location>
        <begin position="56"/>
        <end position="107"/>
    </location>
</feature>
<comment type="caution">
    <text evidence="3">The sequence shown here is derived from an EMBL/GenBank/DDBJ whole genome shotgun (WGS) entry which is preliminary data.</text>
</comment>
<dbReference type="EMBL" id="JACCKI010000004">
    <property type="protein sequence ID" value="NZA04945.1"/>
    <property type="molecule type" value="Genomic_DNA"/>
</dbReference>
<feature type="transmembrane region" description="Helical" evidence="2">
    <location>
        <begin position="6"/>
        <end position="26"/>
    </location>
</feature>
<evidence type="ECO:0000313" key="3">
    <source>
        <dbReference type="EMBL" id="NZA04945.1"/>
    </source>
</evidence>
<evidence type="ECO:0000313" key="7">
    <source>
        <dbReference type="Proteomes" id="UP000307517"/>
    </source>
</evidence>
<sequence length="107" mass="12123">MKLRGSVLVNTIILFGIFLTMTIGMFKQFNRWQQHYQIIKQVEKSQFKSAYSQWRQNAEGVNHHDKSETADSASLKSSQASEVSVSPTRSMPVVEKTVSETDTKSVP</sequence>
<dbReference type="EMBL" id="SSHM01000001">
    <property type="protein sequence ID" value="THC80679.1"/>
    <property type="molecule type" value="Genomic_DNA"/>
</dbReference>
<name>A0A180B1G5_LACRH</name>
<proteinExistence type="predicted"/>
<gene>
    <name evidence="4" type="ORF">CYJ91_04245</name>
    <name evidence="5" type="ORF">E6L36_09915</name>
    <name evidence="3" type="ORF">H0N82_07445</name>
</gene>
<reference evidence="3 8" key="3">
    <citation type="submission" date="2020-07" db="EMBL/GenBank/DDBJ databases">
        <title>Organ Donor 1.</title>
        <authorList>
            <person name="Marsh A.J."/>
            <person name="Azcarate-Peril M.A."/>
        </authorList>
    </citation>
    <scope>NUCLEOTIDE SEQUENCE [LARGE SCALE GENOMIC DNA]</scope>
    <source>
        <strain evidence="3 8">AMC0712</strain>
    </source>
</reference>
<evidence type="ECO:0000313" key="6">
    <source>
        <dbReference type="Proteomes" id="UP000234212"/>
    </source>
</evidence>
<dbReference type="Proteomes" id="UP000552935">
    <property type="component" value="Unassembled WGS sequence"/>
</dbReference>
<evidence type="ECO:0000313" key="8">
    <source>
        <dbReference type="Proteomes" id="UP000552935"/>
    </source>
</evidence>
<evidence type="ECO:0000256" key="1">
    <source>
        <dbReference type="SAM" id="MobiDB-lite"/>
    </source>
</evidence>
<evidence type="ECO:0000313" key="5">
    <source>
        <dbReference type="EMBL" id="THC80679.1"/>
    </source>
</evidence>
<dbReference type="GeneID" id="69831478"/>
<organism evidence="3 8">
    <name type="scientific">Lacticaseibacillus rhamnosus</name>
    <name type="common">Lactobacillus rhamnosus</name>
    <dbReference type="NCBI Taxonomy" id="47715"/>
    <lineage>
        <taxon>Bacteria</taxon>
        <taxon>Bacillati</taxon>
        <taxon>Bacillota</taxon>
        <taxon>Bacilli</taxon>
        <taxon>Lactobacillales</taxon>
        <taxon>Lactobacillaceae</taxon>
        <taxon>Lacticaseibacillus</taxon>
    </lineage>
</organism>
<feature type="compositionally biased region" description="Polar residues" evidence="1">
    <location>
        <begin position="70"/>
        <end position="89"/>
    </location>
</feature>